<evidence type="ECO:0000259" key="2">
    <source>
        <dbReference type="PROSITE" id="PS50937"/>
    </source>
</evidence>
<keyword evidence="1" id="KW-0238">DNA-binding</keyword>
<feature type="domain" description="HTH merR-type" evidence="2">
    <location>
        <begin position="1"/>
        <end position="70"/>
    </location>
</feature>
<evidence type="ECO:0000313" key="4">
    <source>
        <dbReference type="Proteomes" id="UP000217935"/>
    </source>
</evidence>
<dbReference type="CDD" id="cd04781">
    <property type="entry name" value="HTH_MerR-like_sg6"/>
    <property type="match status" value="1"/>
</dbReference>
<dbReference type="SMART" id="SM00422">
    <property type="entry name" value="HTH_MERR"/>
    <property type="match status" value="1"/>
</dbReference>
<dbReference type="Pfam" id="PF13411">
    <property type="entry name" value="MerR_1"/>
    <property type="match status" value="1"/>
</dbReference>
<reference evidence="3 4" key="1">
    <citation type="submission" date="2017-06" db="EMBL/GenBank/DDBJ databases">
        <title>Celeribacter sp. TSPH2 complete genome sequence.</title>
        <authorList>
            <person name="Woo J.-H."/>
            <person name="Kim H.-S."/>
        </authorList>
    </citation>
    <scope>NUCLEOTIDE SEQUENCE [LARGE SCALE GENOMIC DNA]</scope>
    <source>
        <strain evidence="3 4">TSPH2</strain>
    </source>
</reference>
<protein>
    <submittedName>
        <fullName evidence="3">MerR family transcriptional regulator</fullName>
    </submittedName>
</protein>
<dbReference type="RefSeq" id="WP_096804906.1">
    <property type="nucleotide sequence ID" value="NZ_CP022196.1"/>
</dbReference>
<dbReference type="InterPro" id="IPR047057">
    <property type="entry name" value="MerR_fam"/>
</dbReference>
<dbReference type="Proteomes" id="UP000217935">
    <property type="component" value="Chromosome"/>
</dbReference>
<dbReference type="SUPFAM" id="SSF46955">
    <property type="entry name" value="Putative DNA-binding domain"/>
    <property type="match status" value="1"/>
</dbReference>
<keyword evidence="4" id="KW-1185">Reference proteome</keyword>
<accession>A0A291G9K1</accession>
<dbReference type="EMBL" id="CP022196">
    <property type="protein sequence ID" value="ATG46686.1"/>
    <property type="molecule type" value="Genomic_DNA"/>
</dbReference>
<dbReference type="InterPro" id="IPR009061">
    <property type="entry name" value="DNA-bd_dom_put_sf"/>
</dbReference>
<gene>
    <name evidence="3" type="ORF">CEW89_03375</name>
</gene>
<name>A0A291G9K1_9RHOB</name>
<dbReference type="OrthoDB" id="9802944at2"/>
<dbReference type="GO" id="GO:0003677">
    <property type="term" value="F:DNA binding"/>
    <property type="evidence" value="ECO:0007669"/>
    <property type="project" value="UniProtKB-KW"/>
</dbReference>
<dbReference type="AlphaFoldDB" id="A0A291G9K1"/>
<evidence type="ECO:0000256" key="1">
    <source>
        <dbReference type="ARBA" id="ARBA00023125"/>
    </source>
</evidence>
<dbReference type="GO" id="GO:0003700">
    <property type="term" value="F:DNA-binding transcription factor activity"/>
    <property type="evidence" value="ECO:0007669"/>
    <property type="project" value="InterPro"/>
</dbReference>
<dbReference type="PANTHER" id="PTHR30204:SF97">
    <property type="entry name" value="MERR FAMILY REGULATORY PROTEIN"/>
    <property type="match status" value="1"/>
</dbReference>
<proteinExistence type="predicted"/>
<dbReference type="KEGG" id="ceh:CEW89_03375"/>
<sequence length="154" mass="17695">MFLDISEVAKRSGFSASTLRYYEEKGLISSVGRRGLRRVFEARVLDTLDVISLARWAGFSLDDIRDWISSEGQVAIDRDRLEARAGEIATLAARLTSLAEMLRHTADCPHEDHFDCPEFQRMLRAARRRKPGRQLQGDELYRFTVFAEHRHDLG</sequence>
<dbReference type="InterPro" id="IPR000551">
    <property type="entry name" value="MerR-type_HTH_dom"/>
</dbReference>
<evidence type="ECO:0000313" key="3">
    <source>
        <dbReference type="EMBL" id="ATG46686.1"/>
    </source>
</evidence>
<dbReference type="Gene3D" id="1.10.1660.10">
    <property type="match status" value="1"/>
</dbReference>
<organism evidence="3 4">
    <name type="scientific">Celeribacter ethanolicus</name>
    <dbReference type="NCBI Taxonomy" id="1758178"/>
    <lineage>
        <taxon>Bacteria</taxon>
        <taxon>Pseudomonadati</taxon>
        <taxon>Pseudomonadota</taxon>
        <taxon>Alphaproteobacteria</taxon>
        <taxon>Rhodobacterales</taxon>
        <taxon>Roseobacteraceae</taxon>
        <taxon>Celeribacter</taxon>
    </lineage>
</organism>
<dbReference type="STRING" id="1758178.GCA_001550095_02158"/>
<dbReference type="PROSITE" id="PS50937">
    <property type="entry name" value="HTH_MERR_2"/>
    <property type="match status" value="1"/>
</dbReference>
<dbReference type="PANTHER" id="PTHR30204">
    <property type="entry name" value="REDOX-CYCLING DRUG-SENSING TRANSCRIPTIONAL ACTIVATOR SOXR"/>
    <property type="match status" value="1"/>
</dbReference>
<dbReference type="PRINTS" id="PR00040">
    <property type="entry name" value="HTHMERR"/>
</dbReference>